<comment type="similarity">
    <text evidence="2 14">Belongs to the UppP family.</text>
</comment>
<dbReference type="GO" id="GO:0046677">
    <property type="term" value="P:response to antibiotic"/>
    <property type="evidence" value="ECO:0007669"/>
    <property type="project" value="UniProtKB-UniRule"/>
</dbReference>
<comment type="subcellular location">
    <subcellularLocation>
        <location evidence="1 14">Cell membrane</location>
        <topology evidence="1 14">Multi-pass membrane protein</topology>
    </subcellularLocation>
</comment>
<dbReference type="GO" id="GO:0016301">
    <property type="term" value="F:kinase activity"/>
    <property type="evidence" value="ECO:0007669"/>
    <property type="project" value="UniProtKB-KW"/>
</dbReference>
<feature type="transmembrane region" description="Helical" evidence="14">
    <location>
        <begin position="86"/>
        <end position="105"/>
    </location>
</feature>
<dbReference type="PANTHER" id="PTHR30622">
    <property type="entry name" value="UNDECAPRENYL-DIPHOSPHATASE"/>
    <property type="match status" value="1"/>
</dbReference>
<dbReference type="AlphaFoldDB" id="A0A158M5D7"/>
<feature type="transmembrane region" description="Helical" evidence="14">
    <location>
        <begin position="48"/>
        <end position="65"/>
    </location>
</feature>
<feature type="transmembrane region" description="Helical" evidence="14">
    <location>
        <begin position="111"/>
        <end position="132"/>
    </location>
</feature>
<comment type="miscellaneous">
    <text evidence="14">Bacitracin is thought to be involved in the inhibition of peptidoglycan synthesis by sequestering undecaprenyl diphosphate, thereby reducing the pool of lipid carrier available.</text>
</comment>
<evidence type="ECO:0000313" key="16">
    <source>
        <dbReference type="Proteomes" id="UP000026682"/>
    </source>
</evidence>
<dbReference type="NCBIfam" id="NF001390">
    <property type="entry name" value="PRK00281.1-4"/>
    <property type="match status" value="1"/>
</dbReference>
<evidence type="ECO:0000256" key="11">
    <source>
        <dbReference type="ARBA" id="ARBA00032707"/>
    </source>
</evidence>
<dbReference type="RefSeq" id="WP_005014806.1">
    <property type="nucleotide sequence ID" value="NZ_JFZZ01000073.1"/>
</dbReference>
<evidence type="ECO:0000256" key="10">
    <source>
        <dbReference type="ARBA" id="ARBA00023251"/>
    </source>
</evidence>
<dbReference type="Proteomes" id="UP000026682">
    <property type="component" value="Unassembled WGS sequence"/>
</dbReference>
<accession>A0A158M5D7</accession>
<evidence type="ECO:0000256" key="14">
    <source>
        <dbReference type="HAMAP-Rule" id="MF_01006"/>
    </source>
</evidence>
<organism evidence="15 16">
    <name type="scientific">Bordetella holmesii CDC-H585-BH</name>
    <dbReference type="NCBI Taxonomy" id="1331206"/>
    <lineage>
        <taxon>Bacteria</taxon>
        <taxon>Pseudomonadati</taxon>
        <taxon>Pseudomonadota</taxon>
        <taxon>Betaproteobacteria</taxon>
        <taxon>Burkholderiales</taxon>
        <taxon>Alcaligenaceae</taxon>
        <taxon>Bordetella</taxon>
    </lineage>
</organism>
<dbReference type="EMBL" id="JFZZ01000073">
    <property type="protein sequence ID" value="KAK90480.1"/>
    <property type="molecule type" value="Genomic_DNA"/>
</dbReference>
<dbReference type="Pfam" id="PF02673">
    <property type="entry name" value="BacA"/>
    <property type="match status" value="1"/>
</dbReference>
<dbReference type="GO" id="GO:0009252">
    <property type="term" value="P:peptidoglycan biosynthetic process"/>
    <property type="evidence" value="ECO:0007669"/>
    <property type="project" value="UniProtKB-KW"/>
</dbReference>
<feature type="transmembrane region" description="Helical" evidence="14">
    <location>
        <begin position="7"/>
        <end position="28"/>
    </location>
</feature>
<dbReference type="GO" id="GO:0071555">
    <property type="term" value="P:cell wall organization"/>
    <property type="evidence" value="ECO:0007669"/>
    <property type="project" value="UniProtKB-KW"/>
</dbReference>
<name>A0A158M5D7_9BORD</name>
<evidence type="ECO:0000256" key="2">
    <source>
        <dbReference type="ARBA" id="ARBA00010621"/>
    </source>
</evidence>
<feature type="transmembrane region" description="Helical" evidence="14">
    <location>
        <begin position="237"/>
        <end position="258"/>
    </location>
</feature>
<evidence type="ECO:0000256" key="5">
    <source>
        <dbReference type="ARBA" id="ARBA00022475"/>
    </source>
</evidence>
<evidence type="ECO:0000256" key="1">
    <source>
        <dbReference type="ARBA" id="ARBA00004651"/>
    </source>
</evidence>
<keyword evidence="10 14" id="KW-0046">Antibiotic resistance</keyword>
<keyword evidence="8 14" id="KW-1133">Transmembrane helix</keyword>
<dbReference type="GO" id="GO:0005886">
    <property type="term" value="C:plasma membrane"/>
    <property type="evidence" value="ECO:0007669"/>
    <property type="project" value="UniProtKB-SubCell"/>
</dbReference>
<reference evidence="15 16" key="1">
    <citation type="submission" date="2014-03" db="EMBL/GenBank/DDBJ databases">
        <title>Genome sequence of Bordetella holmseii.</title>
        <authorList>
            <person name="Harvill E."/>
            <person name="Goodfield L.L."/>
            <person name="Ivanov Y."/>
            <person name="Meyer J.A."/>
            <person name="Newth C."/>
            <person name="Cassiday P."/>
            <person name="Tondella M.L."/>
            <person name="Liao P."/>
            <person name="Zimmerman J."/>
            <person name="Meert K."/>
            <person name="Wessel D."/>
            <person name="Berger J."/>
            <person name="Dean J.M."/>
            <person name="Holubkov R."/>
            <person name="Burr J."/>
            <person name="Liu T."/>
            <person name="Brinkac L.M."/>
            <person name="Sanka R."/>
            <person name="Kim M."/>
            <person name="Losada L."/>
        </authorList>
    </citation>
    <scope>NUCLEOTIDE SEQUENCE [LARGE SCALE GENOMIC DNA]</scope>
    <source>
        <strain evidence="15 16">CDC-H585-BH</strain>
    </source>
</reference>
<evidence type="ECO:0000256" key="3">
    <source>
        <dbReference type="ARBA" id="ARBA00012374"/>
    </source>
</evidence>
<dbReference type="NCBIfam" id="NF001389">
    <property type="entry name" value="PRK00281.1-2"/>
    <property type="match status" value="1"/>
</dbReference>
<feature type="transmembrane region" description="Helical" evidence="14">
    <location>
        <begin position="270"/>
        <end position="286"/>
    </location>
</feature>
<keyword evidence="15" id="KW-0808">Transferase</keyword>
<keyword evidence="15" id="KW-0418">Kinase</keyword>
<comment type="caution">
    <text evidence="15">The sequence shown here is derived from an EMBL/GenBank/DDBJ whole genome shotgun (WGS) entry which is preliminary data.</text>
</comment>
<sequence>MSDSTLYLLKAFFLGIIEGLTEFIPVSSTGHLILFGDWIQFESGSGKVFEVVIQLGSILAVMWIFRARLWQLVRGTLCGERQELLFTRNLLLAFLPAAVIGAIFIKSIKQTFYHPGVVAVTLVLGGLIMLWVEWRAPKTPGDAPGAADDTASDERATARRLEDISWKQALGVGVAQCLAMIPGTSRSGATIIGGMIAGIQRKTATEFSFFLAMPTMLGAAVYDMYRNMDVLTSHDLSGIAVGFVAAFLSALVVVRAVLRFVANHTYRGFAWYRIALGIVVAIWLLSK</sequence>
<dbReference type="PANTHER" id="PTHR30622:SF3">
    <property type="entry name" value="UNDECAPRENYL-DIPHOSPHATASE"/>
    <property type="match status" value="1"/>
</dbReference>
<dbReference type="PATRIC" id="fig|1331206.3.peg.2100"/>
<keyword evidence="14" id="KW-0961">Cell wall biogenesis/degradation</keyword>
<dbReference type="GeneID" id="93119432"/>
<evidence type="ECO:0000256" key="4">
    <source>
        <dbReference type="ARBA" id="ARBA00021581"/>
    </source>
</evidence>
<protein>
    <recommendedName>
        <fullName evidence="4 14">Undecaprenyl-diphosphatase</fullName>
        <ecNumber evidence="3 14">3.6.1.27</ecNumber>
    </recommendedName>
    <alternativeName>
        <fullName evidence="12 14">Bacitracin resistance protein</fullName>
    </alternativeName>
    <alternativeName>
        <fullName evidence="11 14">Undecaprenyl pyrophosphate phosphatase</fullName>
    </alternativeName>
</protein>
<evidence type="ECO:0000256" key="7">
    <source>
        <dbReference type="ARBA" id="ARBA00022801"/>
    </source>
</evidence>
<keyword evidence="7 14" id="KW-0378">Hydrolase</keyword>
<feature type="transmembrane region" description="Helical" evidence="14">
    <location>
        <begin position="207"/>
        <end position="225"/>
    </location>
</feature>
<dbReference type="STRING" id="35814.BBB42_12075"/>
<dbReference type="EC" id="3.6.1.27" evidence="3 14"/>
<keyword evidence="9 14" id="KW-0472">Membrane</keyword>
<gene>
    <name evidence="14" type="primary">uppP</name>
    <name evidence="15" type="ORF">L497_1755</name>
</gene>
<evidence type="ECO:0000256" key="6">
    <source>
        <dbReference type="ARBA" id="ARBA00022692"/>
    </source>
</evidence>
<dbReference type="HAMAP" id="MF_01006">
    <property type="entry name" value="Undec_diphosphatase"/>
    <property type="match status" value="1"/>
</dbReference>
<comment type="catalytic activity">
    <reaction evidence="13 14">
        <text>di-trans,octa-cis-undecaprenyl diphosphate + H2O = di-trans,octa-cis-undecaprenyl phosphate + phosphate + H(+)</text>
        <dbReference type="Rhea" id="RHEA:28094"/>
        <dbReference type="ChEBI" id="CHEBI:15377"/>
        <dbReference type="ChEBI" id="CHEBI:15378"/>
        <dbReference type="ChEBI" id="CHEBI:43474"/>
        <dbReference type="ChEBI" id="CHEBI:58405"/>
        <dbReference type="ChEBI" id="CHEBI:60392"/>
        <dbReference type="EC" id="3.6.1.27"/>
    </reaction>
</comment>
<evidence type="ECO:0000256" key="13">
    <source>
        <dbReference type="ARBA" id="ARBA00047594"/>
    </source>
</evidence>
<keyword evidence="14" id="KW-0133">Cell shape</keyword>
<comment type="function">
    <text evidence="14">Catalyzes the dephosphorylation of undecaprenyl diphosphate (UPP). Confers resistance to bacitracin.</text>
</comment>
<evidence type="ECO:0000256" key="12">
    <source>
        <dbReference type="ARBA" id="ARBA00032932"/>
    </source>
</evidence>
<keyword evidence="5 14" id="KW-1003">Cell membrane</keyword>
<evidence type="ECO:0000256" key="8">
    <source>
        <dbReference type="ARBA" id="ARBA00022989"/>
    </source>
</evidence>
<evidence type="ECO:0000313" key="15">
    <source>
        <dbReference type="EMBL" id="KAK90480.1"/>
    </source>
</evidence>
<dbReference type="GO" id="GO:0008360">
    <property type="term" value="P:regulation of cell shape"/>
    <property type="evidence" value="ECO:0007669"/>
    <property type="project" value="UniProtKB-KW"/>
</dbReference>
<dbReference type="InterPro" id="IPR003824">
    <property type="entry name" value="UppP"/>
</dbReference>
<proteinExistence type="inferred from homology"/>
<dbReference type="GO" id="GO:0050380">
    <property type="term" value="F:undecaprenyl-diphosphatase activity"/>
    <property type="evidence" value="ECO:0007669"/>
    <property type="project" value="UniProtKB-UniRule"/>
</dbReference>
<keyword evidence="14" id="KW-0573">Peptidoglycan synthesis</keyword>
<keyword evidence="6 14" id="KW-0812">Transmembrane</keyword>
<evidence type="ECO:0000256" key="9">
    <source>
        <dbReference type="ARBA" id="ARBA00023136"/>
    </source>
</evidence>